<dbReference type="EMBL" id="CAJVPY010013681">
    <property type="protein sequence ID" value="CAG8742084.1"/>
    <property type="molecule type" value="Genomic_DNA"/>
</dbReference>
<dbReference type="OrthoDB" id="10459589at2759"/>
<dbReference type="AlphaFoldDB" id="A0A9N9ILA5"/>
<evidence type="ECO:0000313" key="1">
    <source>
        <dbReference type="EMBL" id="CAG8742084.1"/>
    </source>
</evidence>
<evidence type="ECO:0000313" key="2">
    <source>
        <dbReference type="Proteomes" id="UP000789405"/>
    </source>
</evidence>
<organism evidence="1 2">
    <name type="scientific">Dentiscutata erythropus</name>
    <dbReference type="NCBI Taxonomy" id="1348616"/>
    <lineage>
        <taxon>Eukaryota</taxon>
        <taxon>Fungi</taxon>
        <taxon>Fungi incertae sedis</taxon>
        <taxon>Mucoromycota</taxon>
        <taxon>Glomeromycotina</taxon>
        <taxon>Glomeromycetes</taxon>
        <taxon>Diversisporales</taxon>
        <taxon>Gigasporaceae</taxon>
        <taxon>Dentiscutata</taxon>
    </lineage>
</organism>
<gene>
    <name evidence="1" type="ORF">DERYTH_LOCUS16095</name>
</gene>
<proteinExistence type="predicted"/>
<protein>
    <submittedName>
        <fullName evidence="1">5425_t:CDS:1</fullName>
    </submittedName>
</protein>
<reference evidence="1" key="1">
    <citation type="submission" date="2021-06" db="EMBL/GenBank/DDBJ databases">
        <authorList>
            <person name="Kallberg Y."/>
            <person name="Tangrot J."/>
            <person name="Rosling A."/>
        </authorList>
    </citation>
    <scope>NUCLEOTIDE SEQUENCE</scope>
    <source>
        <strain evidence="1">MA453B</strain>
    </source>
</reference>
<name>A0A9N9ILA5_9GLOM</name>
<keyword evidence="2" id="KW-1185">Reference proteome</keyword>
<accession>A0A9N9ILA5</accession>
<dbReference type="Proteomes" id="UP000789405">
    <property type="component" value="Unassembled WGS sequence"/>
</dbReference>
<comment type="caution">
    <text evidence="1">The sequence shown here is derived from an EMBL/GenBank/DDBJ whole genome shotgun (WGS) entry which is preliminary data.</text>
</comment>
<sequence length="69" mass="7639">MFADSDKIIETILIPTSLQYTQEIYMSKSLNPISKQLQDLISTGILSLNIDSIPKSDEDLPDNDGISPI</sequence>